<evidence type="ECO:0000259" key="2">
    <source>
        <dbReference type="Pfam" id="PF00561"/>
    </source>
</evidence>
<sequence>MADGQPAPSTETATVAVGGHTLRVSVCEHAASDAPPLFLLGGLGGNIELWDSLRAALPGRTTIAYDAPGTGRSSTHWRPLAISELAGVVSLLLDELHIGEVDVVGYSFGGFVAQELARREPRVRRLVLAATGCGMAQPGESTLPMTGRAAVSTPLAMASLMTPARYHATGPVGTGLLRLAFGDPTSIGLQSAARARRDAPPDWIGYWWQVMAASAWSSRGWLDEIRQPTLVVAGEHDPVAPPASGEFLAGRIPGARLVVVPDAGHSFLLADDVDGAAALIEGFLDQPSPDAQPVASSFPAT</sequence>
<dbReference type="InterPro" id="IPR050266">
    <property type="entry name" value="AB_hydrolase_sf"/>
</dbReference>
<dbReference type="PRINTS" id="PR00111">
    <property type="entry name" value="ABHYDROLASE"/>
</dbReference>
<gene>
    <name evidence="3" type="ORF">AVDCRST_MAG50-1792</name>
</gene>
<dbReference type="GO" id="GO:0016020">
    <property type="term" value="C:membrane"/>
    <property type="evidence" value="ECO:0007669"/>
    <property type="project" value="TreeGrafter"/>
</dbReference>
<organism evidence="3">
    <name type="scientific">uncultured Acidimicrobiales bacterium</name>
    <dbReference type="NCBI Taxonomy" id="310071"/>
    <lineage>
        <taxon>Bacteria</taxon>
        <taxon>Bacillati</taxon>
        <taxon>Actinomycetota</taxon>
        <taxon>Acidimicrobiia</taxon>
        <taxon>Acidimicrobiales</taxon>
        <taxon>environmental samples</taxon>
    </lineage>
</organism>
<dbReference type="InterPro" id="IPR000073">
    <property type="entry name" value="AB_hydrolase_1"/>
</dbReference>
<dbReference type="AlphaFoldDB" id="A0A6J4I7N8"/>
<dbReference type="SUPFAM" id="SSF53474">
    <property type="entry name" value="alpha/beta-Hydrolases"/>
    <property type="match status" value="1"/>
</dbReference>
<dbReference type="InterPro" id="IPR029058">
    <property type="entry name" value="AB_hydrolase_fold"/>
</dbReference>
<reference evidence="3" key="1">
    <citation type="submission" date="2020-02" db="EMBL/GenBank/DDBJ databases">
        <authorList>
            <person name="Meier V. D."/>
        </authorList>
    </citation>
    <scope>NUCLEOTIDE SEQUENCE</scope>
    <source>
        <strain evidence="3">AVDCRST_MAG50</strain>
    </source>
</reference>
<protein>
    <recommendedName>
        <fullName evidence="2">AB hydrolase-1 domain-containing protein</fullName>
    </recommendedName>
</protein>
<accession>A0A6J4I7N8</accession>
<dbReference type="EMBL" id="CADCTF010000096">
    <property type="protein sequence ID" value="CAA9243685.1"/>
    <property type="molecule type" value="Genomic_DNA"/>
</dbReference>
<evidence type="ECO:0000313" key="3">
    <source>
        <dbReference type="EMBL" id="CAA9243685.1"/>
    </source>
</evidence>
<dbReference type="PANTHER" id="PTHR43798">
    <property type="entry name" value="MONOACYLGLYCEROL LIPASE"/>
    <property type="match status" value="1"/>
</dbReference>
<dbReference type="PANTHER" id="PTHR43798:SF31">
    <property type="entry name" value="AB HYDROLASE SUPERFAMILY PROTEIN YCLE"/>
    <property type="match status" value="1"/>
</dbReference>
<feature type="domain" description="AB hydrolase-1" evidence="2">
    <location>
        <begin position="35"/>
        <end position="269"/>
    </location>
</feature>
<dbReference type="Gene3D" id="3.40.50.1820">
    <property type="entry name" value="alpha/beta hydrolase"/>
    <property type="match status" value="1"/>
</dbReference>
<dbReference type="GO" id="GO:0016787">
    <property type="term" value="F:hydrolase activity"/>
    <property type="evidence" value="ECO:0007669"/>
    <property type="project" value="UniProtKB-KW"/>
</dbReference>
<keyword evidence="1" id="KW-0378">Hydrolase</keyword>
<evidence type="ECO:0000256" key="1">
    <source>
        <dbReference type="ARBA" id="ARBA00022801"/>
    </source>
</evidence>
<proteinExistence type="predicted"/>
<dbReference type="Pfam" id="PF00561">
    <property type="entry name" value="Abhydrolase_1"/>
    <property type="match status" value="1"/>
</dbReference>
<name>A0A6J4I7N8_9ACTN</name>